<proteinExistence type="predicted"/>
<evidence type="ECO:0000313" key="5">
    <source>
        <dbReference type="EMBL" id="CAG9125404.1"/>
    </source>
</evidence>
<evidence type="ECO:0000256" key="1">
    <source>
        <dbReference type="ARBA" id="ARBA00004611"/>
    </source>
</evidence>
<protein>
    <submittedName>
        <fullName evidence="5">(diamondback moth) hypothetical protein</fullName>
    </submittedName>
</protein>
<comment type="caution">
    <text evidence="5">The sequence shown here is derived from an EMBL/GenBank/DDBJ whole genome shotgun (WGS) entry which is preliminary data.</text>
</comment>
<gene>
    <name evidence="5" type="ORF">PLXY2_LOCUS8348</name>
</gene>
<dbReference type="GO" id="GO:0003352">
    <property type="term" value="P:regulation of cilium movement"/>
    <property type="evidence" value="ECO:0007669"/>
    <property type="project" value="TreeGrafter"/>
</dbReference>
<dbReference type="EMBL" id="CAJHNJ030000031">
    <property type="protein sequence ID" value="CAG9125404.1"/>
    <property type="molecule type" value="Genomic_DNA"/>
</dbReference>
<evidence type="ECO:0000256" key="2">
    <source>
        <dbReference type="ARBA" id="ARBA00022846"/>
    </source>
</evidence>
<organism evidence="5 6">
    <name type="scientific">Plutella xylostella</name>
    <name type="common">Diamondback moth</name>
    <name type="synonym">Plutella maculipennis</name>
    <dbReference type="NCBI Taxonomy" id="51655"/>
    <lineage>
        <taxon>Eukaryota</taxon>
        <taxon>Metazoa</taxon>
        <taxon>Ecdysozoa</taxon>
        <taxon>Arthropoda</taxon>
        <taxon>Hexapoda</taxon>
        <taxon>Insecta</taxon>
        <taxon>Pterygota</taxon>
        <taxon>Neoptera</taxon>
        <taxon>Endopterygota</taxon>
        <taxon>Lepidoptera</taxon>
        <taxon>Glossata</taxon>
        <taxon>Ditrysia</taxon>
        <taxon>Yponomeutoidea</taxon>
        <taxon>Plutellidae</taxon>
        <taxon>Plutella</taxon>
    </lineage>
</organism>
<evidence type="ECO:0000256" key="3">
    <source>
        <dbReference type="ARBA" id="ARBA00023069"/>
    </source>
</evidence>
<dbReference type="GO" id="GO:0070286">
    <property type="term" value="P:axonemal dynein complex assembly"/>
    <property type="evidence" value="ECO:0007669"/>
    <property type="project" value="InterPro"/>
</dbReference>
<evidence type="ECO:0000256" key="4">
    <source>
        <dbReference type="ARBA" id="ARBA00023273"/>
    </source>
</evidence>
<name>A0A8S4FAM4_PLUXY</name>
<keyword evidence="6" id="KW-1185">Reference proteome</keyword>
<dbReference type="InterPro" id="IPR039750">
    <property type="entry name" value="DRC1/DRC2"/>
</dbReference>
<keyword evidence="4" id="KW-0966">Cell projection</keyword>
<dbReference type="PANTHER" id="PTHR21625">
    <property type="entry name" value="NYD-SP28 PROTEIN"/>
    <property type="match status" value="1"/>
</dbReference>
<dbReference type="Proteomes" id="UP000653454">
    <property type="component" value="Unassembled WGS sequence"/>
</dbReference>
<comment type="subcellular location">
    <subcellularLocation>
        <location evidence="1">Cytoplasm</location>
        <location evidence="1">Cytoskeleton</location>
        <location evidence="1">Flagellum axoneme</location>
    </subcellularLocation>
</comment>
<dbReference type="GO" id="GO:0005858">
    <property type="term" value="C:axonemal dynein complex"/>
    <property type="evidence" value="ECO:0007669"/>
    <property type="project" value="InterPro"/>
</dbReference>
<accession>A0A8S4FAM4</accession>
<evidence type="ECO:0000313" key="6">
    <source>
        <dbReference type="Proteomes" id="UP000653454"/>
    </source>
</evidence>
<reference evidence="5" key="1">
    <citation type="submission" date="2020-11" db="EMBL/GenBank/DDBJ databases">
        <authorList>
            <person name="Whiteford S."/>
        </authorList>
    </citation>
    <scope>NUCLEOTIDE SEQUENCE</scope>
</reference>
<dbReference type="AlphaFoldDB" id="A0A8S4FAM4"/>
<dbReference type="GO" id="GO:0060285">
    <property type="term" value="P:cilium-dependent cell motility"/>
    <property type="evidence" value="ECO:0007669"/>
    <property type="project" value="TreeGrafter"/>
</dbReference>
<keyword evidence="2" id="KW-0282">Flagellum</keyword>
<sequence>MMLNIKLPIIKKDIEATYHSFERVYDKKHYYITHVLKLINVADDQFQRTVASYCDTVDAMINKFLSDLEEMSKENGRKTAELLKYTEDDFADISTKHDGAETHLHLLIYHSHTVADNLAWTTRGEFLVKEDDDRMGFTNIRESLCSFLENTYNLMWEDYKAVLREYVANTSENQKKGRRLRQKENMMADIIAKQAKRIADDDNILRRLRNELQAYESGTKQAAYRDRRNRYRTAWNKMKQNLITSSELDFQQMEALVHEANSASEFLNKSLQKADKILRMAALCRRLETLREKVLPFGSDQPQTDTDVENINGRSEYVDPLVLNAISNTSGLARLWHRISRAELTRRALHREKLLLQQENDDILLQIETYRAAKNTVGCPLTCISVNPNKGDMSKPVADDGDMAVSKYNIKFM</sequence>
<keyword evidence="3" id="KW-0969">Cilium</keyword>
<dbReference type="PANTHER" id="PTHR21625:SF0">
    <property type="entry name" value="DYNEIN REGULATORY COMPLEX SUBUNIT 2"/>
    <property type="match status" value="1"/>
</dbReference>